<keyword evidence="1" id="KW-0732">Signal</keyword>
<sequence length="201" mass="21885">MHIYIMKTLLILCFVFQSVVATTTTLCSCQQLTDCRTSYISKVESCANSCKASSNYTIDPVAALTCATSEITDECLNTVKGDFCASNPSTMIDADATYAVKNNNVAQRLVQRRFINAINGSSTNLVTETLNTLTDTGNREFVSCFMDCLGSINPLQCSTDTGCQFKRPPTVTLLHALPLCRSIQSDKRENVCACLKGLNVT</sequence>
<evidence type="ECO:0000313" key="3">
    <source>
        <dbReference type="WBParaSite" id="Pan_g9075.t1"/>
    </source>
</evidence>
<name>A0A7E4WB03_PANRE</name>
<feature type="chain" id="PRO_5028859043" description="Domain of unknown function DB domain-containing protein" evidence="1">
    <location>
        <begin position="22"/>
        <end position="201"/>
    </location>
</feature>
<reference evidence="2" key="1">
    <citation type="journal article" date="2013" name="Genetics">
        <title>The draft genome and transcriptome of Panagrellus redivivus are shaped by the harsh demands of a free-living lifestyle.</title>
        <authorList>
            <person name="Srinivasan J."/>
            <person name="Dillman A.R."/>
            <person name="Macchietto M.G."/>
            <person name="Heikkinen L."/>
            <person name="Lakso M."/>
            <person name="Fracchia K.M."/>
            <person name="Antoshechkin I."/>
            <person name="Mortazavi A."/>
            <person name="Wong G."/>
            <person name="Sternberg P.W."/>
        </authorList>
    </citation>
    <scope>NUCLEOTIDE SEQUENCE [LARGE SCALE GENOMIC DNA]</scope>
    <source>
        <strain evidence="2">MT8872</strain>
    </source>
</reference>
<dbReference type="AlphaFoldDB" id="A0A7E4WB03"/>
<organism evidence="2 3">
    <name type="scientific">Panagrellus redivivus</name>
    <name type="common">Microworm</name>
    <dbReference type="NCBI Taxonomy" id="6233"/>
    <lineage>
        <taxon>Eukaryota</taxon>
        <taxon>Metazoa</taxon>
        <taxon>Ecdysozoa</taxon>
        <taxon>Nematoda</taxon>
        <taxon>Chromadorea</taxon>
        <taxon>Rhabditida</taxon>
        <taxon>Tylenchina</taxon>
        <taxon>Panagrolaimomorpha</taxon>
        <taxon>Panagrolaimoidea</taxon>
        <taxon>Panagrolaimidae</taxon>
        <taxon>Panagrellus</taxon>
    </lineage>
</organism>
<dbReference type="PROSITE" id="PS51257">
    <property type="entry name" value="PROKAR_LIPOPROTEIN"/>
    <property type="match status" value="1"/>
</dbReference>
<dbReference type="Proteomes" id="UP000492821">
    <property type="component" value="Unassembled WGS sequence"/>
</dbReference>
<proteinExistence type="predicted"/>
<accession>A0A7E4WB03</accession>
<protein>
    <recommendedName>
        <fullName evidence="4">Domain of unknown function DB domain-containing protein</fullName>
    </recommendedName>
</protein>
<evidence type="ECO:0008006" key="4">
    <source>
        <dbReference type="Google" id="ProtNLM"/>
    </source>
</evidence>
<reference evidence="3" key="2">
    <citation type="submission" date="2020-10" db="UniProtKB">
        <authorList>
            <consortium name="WormBaseParasite"/>
        </authorList>
    </citation>
    <scope>IDENTIFICATION</scope>
</reference>
<evidence type="ECO:0000313" key="2">
    <source>
        <dbReference type="Proteomes" id="UP000492821"/>
    </source>
</evidence>
<keyword evidence="2" id="KW-1185">Reference proteome</keyword>
<feature type="signal peptide" evidence="1">
    <location>
        <begin position="1"/>
        <end position="21"/>
    </location>
</feature>
<dbReference type="WBParaSite" id="Pan_g9075.t1">
    <property type="protein sequence ID" value="Pan_g9075.t1"/>
    <property type="gene ID" value="Pan_g9075"/>
</dbReference>
<evidence type="ECO:0000256" key="1">
    <source>
        <dbReference type="SAM" id="SignalP"/>
    </source>
</evidence>